<keyword evidence="4" id="KW-0132">Cell division</keyword>
<organism evidence="10 11">
    <name type="scientific">Dendrobium chrysotoxum</name>
    <name type="common">Orchid</name>
    <dbReference type="NCBI Taxonomy" id="161865"/>
    <lineage>
        <taxon>Eukaryota</taxon>
        <taxon>Viridiplantae</taxon>
        <taxon>Streptophyta</taxon>
        <taxon>Embryophyta</taxon>
        <taxon>Tracheophyta</taxon>
        <taxon>Spermatophyta</taxon>
        <taxon>Magnoliopsida</taxon>
        <taxon>Liliopsida</taxon>
        <taxon>Asparagales</taxon>
        <taxon>Orchidaceae</taxon>
        <taxon>Epidendroideae</taxon>
        <taxon>Malaxideae</taxon>
        <taxon>Dendrobiinae</taxon>
        <taxon>Dendrobium</taxon>
    </lineage>
</organism>
<evidence type="ECO:0000313" key="10">
    <source>
        <dbReference type="EMBL" id="KAH0467512.1"/>
    </source>
</evidence>
<evidence type="ECO:0000256" key="7">
    <source>
        <dbReference type="ARBA" id="ARBA00024211"/>
    </source>
</evidence>
<dbReference type="InterPro" id="IPR010369">
    <property type="entry name" value="SOK"/>
</dbReference>
<evidence type="ECO:0000256" key="1">
    <source>
        <dbReference type="ARBA" id="ARBA00004413"/>
    </source>
</evidence>
<evidence type="ECO:0000256" key="3">
    <source>
        <dbReference type="ARBA" id="ARBA00022475"/>
    </source>
</evidence>
<dbReference type="GO" id="GO:0005886">
    <property type="term" value="C:plasma membrane"/>
    <property type="evidence" value="ECO:0007669"/>
    <property type="project" value="UniProtKB-SubCell"/>
</dbReference>
<proteinExistence type="inferred from homology"/>
<keyword evidence="6" id="KW-0131">Cell cycle</keyword>
<comment type="similarity">
    <text evidence="7">Belongs to the SOSEKI family.</text>
</comment>
<dbReference type="Proteomes" id="UP000775213">
    <property type="component" value="Unassembled WGS sequence"/>
</dbReference>
<dbReference type="EMBL" id="JAGFBR010000005">
    <property type="protein sequence ID" value="KAH0467512.1"/>
    <property type="molecule type" value="Genomic_DNA"/>
</dbReference>
<dbReference type="PANTHER" id="PTHR31083:SF5">
    <property type="entry name" value="PROTEIN SOSEKI 1"/>
    <property type="match status" value="1"/>
</dbReference>
<evidence type="ECO:0000256" key="5">
    <source>
        <dbReference type="ARBA" id="ARBA00023136"/>
    </source>
</evidence>
<dbReference type="AlphaFoldDB" id="A0AAV7HGU4"/>
<feature type="region of interest" description="Disordered" evidence="8">
    <location>
        <begin position="1"/>
        <end position="36"/>
    </location>
</feature>
<accession>A0AAV7HGU4</accession>
<keyword evidence="5" id="KW-0472">Membrane</keyword>
<reference evidence="10 11" key="1">
    <citation type="journal article" date="2021" name="Hortic Res">
        <title>Chromosome-scale assembly of the Dendrobium chrysotoxum genome enhances the understanding of orchid evolution.</title>
        <authorList>
            <person name="Zhang Y."/>
            <person name="Zhang G.Q."/>
            <person name="Zhang D."/>
            <person name="Liu X.D."/>
            <person name="Xu X.Y."/>
            <person name="Sun W.H."/>
            <person name="Yu X."/>
            <person name="Zhu X."/>
            <person name="Wang Z.W."/>
            <person name="Zhao X."/>
            <person name="Zhong W.Y."/>
            <person name="Chen H."/>
            <person name="Yin W.L."/>
            <person name="Huang T."/>
            <person name="Niu S.C."/>
            <person name="Liu Z.J."/>
        </authorList>
    </citation>
    <scope>NUCLEOTIDE SEQUENCE [LARGE SCALE GENOMIC DNA]</scope>
    <source>
        <strain evidence="10">Lindl</strain>
    </source>
</reference>
<evidence type="ECO:0000256" key="2">
    <source>
        <dbReference type="ARBA" id="ARBA00022473"/>
    </source>
</evidence>
<comment type="subcellular location">
    <subcellularLocation>
        <location evidence="1">Cell membrane</location>
        <topology evidence="1">Peripheral membrane protein</topology>
        <orientation evidence="1">Cytoplasmic side</orientation>
    </subcellularLocation>
</comment>
<evidence type="ECO:0000256" key="8">
    <source>
        <dbReference type="SAM" id="MobiDB-lite"/>
    </source>
</evidence>
<evidence type="ECO:0000256" key="6">
    <source>
        <dbReference type="ARBA" id="ARBA00023306"/>
    </source>
</evidence>
<keyword evidence="2" id="KW-0217">Developmental protein</keyword>
<dbReference type="Pfam" id="PF06136">
    <property type="entry name" value="SOK"/>
    <property type="match status" value="1"/>
</dbReference>
<dbReference type="InterPro" id="IPR048351">
    <property type="entry name" value="SOK_DIX"/>
</dbReference>
<evidence type="ECO:0000259" key="9">
    <source>
        <dbReference type="Pfam" id="PF06136"/>
    </source>
</evidence>
<name>A0AAV7HGU4_DENCH</name>
<keyword evidence="11" id="KW-1185">Reference proteome</keyword>
<dbReference type="GO" id="GO:0051301">
    <property type="term" value="P:cell division"/>
    <property type="evidence" value="ECO:0007669"/>
    <property type="project" value="UniProtKB-KW"/>
</dbReference>
<dbReference type="GO" id="GO:0051258">
    <property type="term" value="P:protein polymerization"/>
    <property type="evidence" value="ECO:0007669"/>
    <property type="project" value="UniProtKB-ARBA"/>
</dbReference>
<evidence type="ECO:0000256" key="4">
    <source>
        <dbReference type="ARBA" id="ARBA00022618"/>
    </source>
</evidence>
<feature type="compositionally biased region" description="Basic and acidic residues" evidence="8">
    <location>
        <begin position="7"/>
        <end position="27"/>
    </location>
</feature>
<feature type="domain" description="SOSEKI DIX-like" evidence="9">
    <location>
        <begin position="40"/>
        <end position="78"/>
    </location>
</feature>
<comment type="caution">
    <text evidence="10">The sequence shown here is derived from an EMBL/GenBank/DDBJ whole genome shotgun (WGS) entry which is preliminary data.</text>
</comment>
<keyword evidence="3" id="KW-1003">Cell membrane</keyword>
<evidence type="ECO:0000313" key="11">
    <source>
        <dbReference type="Proteomes" id="UP000775213"/>
    </source>
</evidence>
<sequence length="99" mass="11118">MSNSRKNKSEKAKQVCEEMDANRRREGGGGAGGGGETRRVHVVYFLSRNGKTEQPHLIRVHHLNNNGVHLRGVKINNLIMYDKAIADFCVFDGVLMRIL</sequence>
<protein>
    <recommendedName>
        <fullName evidence="9">SOSEKI DIX-like domain-containing protein</fullName>
    </recommendedName>
</protein>
<gene>
    <name evidence="10" type="ORF">IEQ34_004750</name>
</gene>
<dbReference type="PANTHER" id="PTHR31083">
    <property type="entry name" value="UPSTREAM OF FLC PROTEIN (DUF966)"/>
    <property type="match status" value="1"/>
</dbReference>